<feature type="signal peptide" evidence="1">
    <location>
        <begin position="1"/>
        <end position="19"/>
    </location>
</feature>
<feature type="chain" id="PRO_5046516842" evidence="1">
    <location>
        <begin position="20"/>
        <end position="172"/>
    </location>
</feature>
<evidence type="ECO:0000256" key="1">
    <source>
        <dbReference type="SAM" id="SignalP"/>
    </source>
</evidence>
<dbReference type="EMBL" id="JBHSCL010000004">
    <property type="protein sequence ID" value="MFC4220615.1"/>
    <property type="molecule type" value="Genomic_DNA"/>
</dbReference>
<proteinExistence type="predicted"/>
<keyword evidence="1" id="KW-0732">Signal</keyword>
<evidence type="ECO:0000313" key="3">
    <source>
        <dbReference type="Proteomes" id="UP001595841"/>
    </source>
</evidence>
<keyword evidence="3" id="KW-1185">Reference proteome</keyword>
<protein>
    <submittedName>
        <fullName evidence="2">DUF5004 domain-containing protein</fullName>
    </submittedName>
</protein>
<sequence length="172" mass="18743">MKRLLFNLGALFMISGCFLSCSTDDGDDCPEDFSGALVANEEKMVGEWTLTAIVADEAVDITDDDDENPSTDLFAQYNDCQKDAAYTFNSGRSYTFEQGVNGTNCPNRATVSGSWQLASNTLSIVFGCNLQNLSLTFNGSDTAFSFSDNFNVTDINGDVIQTEITFTYSLVE</sequence>
<gene>
    <name evidence="2" type="ORF">ACFOWS_10745</name>
</gene>
<dbReference type="Proteomes" id="UP001595841">
    <property type="component" value="Unassembled WGS sequence"/>
</dbReference>
<organism evidence="2 3">
    <name type="scientific">Flagellimonas marina</name>
    <dbReference type="NCBI Taxonomy" id="1775168"/>
    <lineage>
        <taxon>Bacteria</taxon>
        <taxon>Pseudomonadati</taxon>
        <taxon>Bacteroidota</taxon>
        <taxon>Flavobacteriia</taxon>
        <taxon>Flavobacteriales</taxon>
        <taxon>Flavobacteriaceae</taxon>
        <taxon>Flagellimonas</taxon>
    </lineage>
</organism>
<dbReference type="RefSeq" id="WP_379764340.1">
    <property type="nucleotide sequence ID" value="NZ_JBHSCL010000004.1"/>
</dbReference>
<comment type="caution">
    <text evidence="2">The sequence shown here is derived from an EMBL/GenBank/DDBJ whole genome shotgun (WGS) entry which is preliminary data.</text>
</comment>
<evidence type="ECO:0000313" key="2">
    <source>
        <dbReference type="EMBL" id="MFC4220615.1"/>
    </source>
</evidence>
<reference evidence="3" key="1">
    <citation type="journal article" date="2019" name="Int. J. Syst. Evol. Microbiol.">
        <title>The Global Catalogue of Microorganisms (GCM) 10K type strain sequencing project: providing services to taxonomists for standard genome sequencing and annotation.</title>
        <authorList>
            <consortium name="The Broad Institute Genomics Platform"/>
            <consortium name="The Broad Institute Genome Sequencing Center for Infectious Disease"/>
            <person name="Wu L."/>
            <person name="Ma J."/>
        </authorList>
    </citation>
    <scope>NUCLEOTIDE SEQUENCE [LARGE SCALE GENOMIC DNA]</scope>
    <source>
        <strain evidence="3">CGMCC 1.15774</strain>
    </source>
</reference>
<dbReference type="Pfam" id="PF16395">
    <property type="entry name" value="DUF5004"/>
    <property type="match status" value="1"/>
</dbReference>
<accession>A0ABV8PN13</accession>
<dbReference type="PROSITE" id="PS51257">
    <property type="entry name" value="PROKAR_LIPOPROTEIN"/>
    <property type="match status" value="1"/>
</dbReference>
<dbReference type="InterPro" id="IPR032168">
    <property type="entry name" value="DUF5004"/>
</dbReference>
<name>A0ABV8PN13_9FLAO</name>